<feature type="transmembrane region" description="Helical" evidence="8">
    <location>
        <begin position="6"/>
        <end position="22"/>
    </location>
</feature>
<dbReference type="Gene3D" id="1.20.1530.20">
    <property type="match status" value="1"/>
</dbReference>
<dbReference type="GO" id="GO:0055085">
    <property type="term" value="P:transmembrane transport"/>
    <property type="evidence" value="ECO:0007669"/>
    <property type="project" value="InterPro"/>
</dbReference>
<keyword evidence="3" id="KW-0813">Transport</keyword>
<dbReference type="InterPro" id="IPR038770">
    <property type="entry name" value="Na+/solute_symporter_sf"/>
</dbReference>
<reference evidence="9 10" key="1">
    <citation type="submission" date="2016-11" db="EMBL/GenBank/DDBJ databases">
        <title>Complete genome sequence of Streptomyces niveus SCSIO 3406.</title>
        <authorList>
            <person name="Zhu Q."/>
            <person name="Cheng W."/>
            <person name="Song Y."/>
            <person name="Li Q."/>
            <person name="Ju J."/>
        </authorList>
    </citation>
    <scope>NUCLEOTIDE SEQUENCE [LARGE SCALE GENOMIC DNA]</scope>
    <source>
        <strain evidence="9 10">SCSIO 3406</strain>
    </source>
</reference>
<evidence type="ECO:0000313" key="10">
    <source>
        <dbReference type="Proteomes" id="UP000189677"/>
    </source>
</evidence>
<keyword evidence="10" id="KW-1185">Reference proteome</keyword>
<evidence type="ECO:0008006" key="11">
    <source>
        <dbReference type="Google" id="ProtNLM"/>
    </source>
</evidence>
<comment type="subcellular location">
    <subcellularLocation>
        <location evidence="1">Cell membrane</location>
        <topology evidence="1">Multi-pass membrane protein</topology>
    </subcellularLocation>
</comment>
<feature type="transmembrane region" description="Helical" evidence="8">
    <location>
        <begin position="59"/>
        <end position="83"/>
    </location>
</feature>
<evidence type="ECO:0000256" key="7">
    <source>
        <dbReference type="ARBA" id="ARBA00023136"/>
    </source>
</evidence>
<evidence type="ECO:0000256" key="8">
    <source>
        <dbReference type="SAM" id="Phobius"/>
    </source>
</evidence>
<accession>A0A1U9QXX9</accession>
<keyword evidence="5 8" id="KW-0812">Transmembrane</keyword>
<evidence type="ECO:0000313" key="9">
    <source>
        <dbReference type="EMBL" id="AQU69027.1"/>
    </source>
</evidence>
<dbReference type="RefSeq" id="WP_078077666.1">
    <property type="nucleotide sequence ID" value="NZ_CP018047.1"/>
</dbReference>
<feature type="transmembrane region" description="Helical" evidence="8">
    <location>
        <begin position="123"/>
        <end position="143"/>
    </location>
</feature>
<feature type="transmembrane region" description="Helical" evidence="8">
    <location>
        <begin position="34"/>
        <end position="53"/>
    </location>
</feature>
<feature type="transmembrane region" description="Helical" evidence="8">
    <location>
        <begin position="194"/>
        <end position="215"/>
    </location>
</feature>
<comment type="similarity">
    <text evidence="2">Belongs to the auxin efflux carrier (TC 2.A.69) family.</text>
</comment>
<evidence type="ECO:0000256" key="4">
    <source>
        <dbReference type="ARBA" id="ARBA00022475"/>
    </source>
</evidence>
<dbReference type="OrthoDB" id="5405318at2"/>
<keyword evidence="6 8" id="KW-1133">Transmembrane helix</keyword>
<evidence type="ECO:0000256" key="1">
    <source>
        <dbReference type="ARBA" id="ARBA00004651"/>
    </source>
</evidence>
<evidence type="ECO:0000256" key="2">
    <source>
        <dbReference type="ARBA" id="ARBA00010145"/>
    </source>
</evidence>
<sequence length="307" mass="32524">MNAVLFGFLPIWVITGLGWVAARHDILGSQAQHVLGRFAFTFAMPALLFLAMAGADVTALLNVGVLVFAISLVVVFAAGLLISRWVFRRSQAEQAIGAMGAGYVNSANLGIPVAVHVLGDTSFVITVALFQMLFIAPVVLVLLDLDVRRETRGRAARMLQLPFRNPIIAASLAGVAVSALGRPLPAEATAPLELLGDAAVPAALFALGMSLNTRVRPDSSARAERALLVALKIVAQPLLAYAVGHWLFGLSGHTLFAVVICAGLPTAQNAFIFASEYRLNTDLARDTVILSTLCSMLSLSVITWLLV</sequence>
<dbReference type="PANTHER" id="PTHR36838">
    <property type="entry name" value="AUXIN EFFLUX CARRIER FAMILY PROTEIN"/>
    <property type="match status" value="1"/>
</dbReference>
<dbReference type="Proteomes" id="UP000189677">
    <property type="component" value="Chromosome"/>
</dbReference>
<feature type="transmembrane region" description="Helical" evidence="8">
    <location>
        <begin position="254"/>
        <end position="275"/>
    </location>
</feature>
<dbReference type="PANTHER" id="PTHR36838:SF3">
    <property type="entry name" value="TRANSPORTER AUXIN EFFLUX CARRIER EC FAMILY"/>
    <property type="match status" value="1"/>
</dbReference>
<feature type="transmembrane region" description="Helical" evidence="8">
    <location>
        <begin position="287"/>
        <end position="306"/>
    </location>
</feature>
<evidence type="ECO:0000256" key="6">
    <source>
        <dbReference type="ARBA" id="ARBA00022989"/>
    </source>
</evidence>
<keyword evidence="4" id="KW-1003">Cell membrane</keyword>
<feature type="transmembrane region" description="Helical" evidence="8">
    <location>
        <begin position="95"/>
        <end position="117"/>
    </location>
</feature>
<dbReference type="EMBL" id="CP018047">
    <property type="protein sequence ID" value="AQU69027.1"/>
    <property type="molecule type" value="Genomic_DNA"/>
</dbReference>
<evidence type="ECO:0000256" key="5">
    <source>
        <dbReference type="ARBA" id="ARBA00022692"/>
    </source>
</evidence>
<name>A0A1U9QXX9_STRNV</name>
<proteinExistence type="inferred from homology"/>
<dbReference type="Pfam" id="PF03547">
    <property type="entry name" value="Mem_trans"/>
    <property type="match status" value="1"/>
</dbReference>
<organism evidence="9 10">
    <name type="scientific">Streptomyces niveus</name>
    <name type="common">Streptomyces spheroides</name>
    <dbReference type="NCBI Taxonomy" id="193462"/>
    <lineage>
        <taxon>Bacteria</taxon>
        <taxon>Bacillati</taxon>
        <taxon>Actinomycetota</taxon>
        <taxon>Actinomycetes</taxon>
        <taxon>Kitasatosporales</taxon>
        <taxon>Streptomycetaceae</taxon>
        <taxon>Streptomyces</taxon>
    </lineage>
</organism>
<dbReference type="InterPro" id="IPR004776">
    <property type="entry name" value="Mem_transp_PIN-like"/>
</dbReference>
<keyword evidence="7 8" id="KW-0472">Membrane</keyword>
<protein>
    <recommendedName>
        <fullName evidence="11">Transporter</fullName>
    </recommendedName>
</protein>
<dbReference type="GO" id="GO:0005886">
    <property type="term" value="C:plasma membrane"/>
    <property type="evidence" value="ECO:0007669"/>
    <property type="project" value="UniProtKB-SubCell"/>
</dbReference>
<dbReference type="KEGG" id="snw:BBN63_25425"/>
<gene>
    <name evidence="9" type="ORF">BBN63_25425</name>
</gene>
<feature type="transmembrane region" description="Helical" evidence="8">
    <location>
        <begin position="227"/>
        <end position="248"/>
    </location>
</feature>
<dbReference type="AlphaFoldDB" id="A0A1U9QXX9"/>
<feature type="transmembrane region" description="Helical" evidence="8">
    <location>
        <begin position="163"/>
        <end position="182"/>
    </location>
</feature>
<evidence type="ECO:0000256" key="3">
    <source>
        <dbReference type="ARBA" id="ARBA00022448"/>
    </source>
</evidence>